<dbReference type="InterPro" id="IPR020846">
    <property type="entry name" value="MFS_dom"/>
</dbReference>
<keyword evidence="6 8" id="KW-0472">Membrane</keyword>
<evidence type="ECO:0000313" key="11">
    <source>
        <dbReference type="Proteomes" id="UP001211907"/>
    </source>
</evidence>
<feature type="compositionally biased region" description="Basic and acidic residues" evidence="7">
    <location>
        <begin position="7"/>
        <end position="19"/>
    </location>
</feature>
<keyword evidence="4 8" id="KW-0812">Transmembrane</keyword>
<sequence>MTSNIELHSKSNDQSHIEAPENSTVEETNDHSDVTRATVQLGKVQFVLVYSALMLAIFLSSLDQTILSTALKTIVQDLGHQDLIPWIGSSYLLTSASSGALYGKMADIFGRKWVFVFAILVFEIGSLICGISSSMIALIVGRAIAGVGGGGISSLVLIIISDIVSIRDRGKYQGFFGAVFGLSSVIAPLIGGGFSDSGLWRWCFFINLPFGAITVFVVIIFLKFPIIEGSIRDKIHRIDFIGALFLFATIICFITPLQLGGSVWAWDSAQVIGMFVGSIVLAAILCYVEVRVASEPIIPPSIFVNSSVPALLLIATLFMATMMSGSYYISLFYQVVYGDTATQAGLAALPIVFGLVLLSVVSGAVVSKTGNYIRFLYFGPIIIVIGIALIALLDKNSSNAVKIVYLGLFGIGCGTILQIRTLAIQYSVPRNLIAIATATAQTCSSLGGAIGIAVTGTVFNNVVENNLSGAAALQSILSKFAANGISVDETNVPGVLDLLQASALNVPNNTAAAALYNATLANATNEVIDGFTGAFKIGYICLLPYPVIMFLLAVFFVRQFDIGSGGDSVPVAE</sequence>
<feature type="transmembrane region" description="Helical" evidence="8">
    <location>
        <begin position="431"/>
        <end position="459"/>
    </location>
</feature>
<evidence type="ECO:0000256" key="2">
    <source>
        <dbReference type="ARBA" id="ARBA00022448"/>
    </source>
</evidence>
<feature type="region of interest" description="Disordered" evidence="7">
    <location>
        <begin position="1"/>
        <end position="31"/>
    </location>
</feature>
<dbReference type="PANTHER" id="PTHR23501">
    <property type="entry name" value="MAJOR FACILITATOR SUPERFAMILY"/>
    <property type="match status" value="1"/>
</dbReference>
<feature type="transmembrane region" description="Helical" evidence="8">
    <location>
        <begin position="537"/>
        <end position="557"/>
    </location>
</feature>
<feature type="transmembrane region" description="Helical" evidence="8">
    <location>
        <begin position="399"/>
        <end position="419"/>
    </location>
</feature>
<feature type="transmembrane region" description="Helical" evidence="8">
    <location>
        <begin position="139"/>
        <end position="160"/>
    </location>
</feature>
<dbReference type="FunFam" id="1.20.1720.10:FF:000004">
    <property type="entry name" value="EmrB/QacA family drug resistance transporter"/>
    <property type="match status" value="1"/>
</dbReference>
<feature type="domain" description="Major facilitator superfamily (MFS) profile" evidence="9">
    <location>
        <begin position="49"/>
        <end position="561"/>
    </location>
</feature>
<gene>
    <name evidence="10" type="ORF">HK100_005170</name>
</gene>
<evidence type="ECO:0000313" key="10">
    <source>
        <dbReference type="EMBL" id="KAJ3098110.1"/>
    </source>
</evidence>
<dbReference type="CDD" id="cd17502">
    <property type="entry name" value="MFS_Azr1_MDR_like"/>
    <property type="match status" value="1"/>
</dbReference>
<name>A0AAD5SUG2_9FUNG</name>
<evidence type="ECO:0000256" key="3">
    <source>
        <dbReference type="ARBA" id="ARBA00022475"/>
    </source>
</evidence>
<dbReference type="GO" id="GO:0005886">
    <property type="term" value="C:plasma membrane"/>
    <property type="evidence" value="ECO:0007669"/>
    <property type="project" value="UniProtKB-SubCell"/>
</dbReference>
<protein>
    <recommendedName>
        <fullName evidence="9">Major facilitator superfamily (MFS) profile domain-containing protein</fullName>
    </recommendedName>
</protein>
<keyword evidence="11" id="KW-1185">Reference proteome</keyword>
<dbReference type="EMBL" id="JADGJH010002448">
    <property type="protein sequence ID" value="KAJ3098110.1"/>
    <property type="molecule type" value="Genomic_DNA"/>
</dbReference>
<dbReference type="PRINTS" id="PR01036">
    <property type="entry name" value="TCRTETB"/>
</dbReference>
<evidence type="ECO:0000256" key="4">
    <source>
        <dbReference type="ARBA" id="ARBA00022692"/>
    </source>
</evidence>
<dbReference type="Gene3D" id="1.20.1250.20">
    <property type="entry name" value="MFS general substrate transporter like domains"/>
    <property type="match status" value="1"/>
</dbReference>
<dbReference type="Pfam" id="PF07690">
    <property type="entry name" value="MFS_1"/>
    <property type="match status" value="1"/>
</dbReference>
<feature type="transmembrane region" description="Helical" evidence="8">
    <location>
        <begin position="172"/>
        <end position="193"/>
    </location>
</feature>
<dbReference type="Proteomes" id="UP001211907">
    <property type="component" value="Unassembled WGS sequence"/>
</dbReference>
<evidence type="ECO:0000256" key="6">
    <source>
        <dbReference type="ARBA" id="ARBA00023136"/>
    </source>
</evidence>
<proteinExistence type="predicted"/>
<dbReference type="SUPFAM" id="SSF103473">
    <property type="entry name" value="MFS general substrate transporter"/>
    <property type="match status" value="1"/>
</dbReference>
<feature type="transmembrane region" description="Helical" evidence="8">
    <location>
        <begin position="46"/>
        <end position="71"/>
    </location>
</feature>
<evidence type="ECO:0000256" key="7">
    <source>
        <dbReference type="SAM" id="MobiDB-lite"/>
    </source>
</evidence>
<feature type="transmembrane region" description="Helical" evidence="8">
    <location>
        <begin position="375"/>
        <end position="393"/>
    </location>
</feature>
<feature type="transmembrane region" description="Helical" evidence="8">
    <location>
        <begin position="238"/>
        <end position="259"/>
    </location>
</feature>
<feature type="transmembrane region" description="Helical" evidence="8">
    <location>
        <begin position="271"/>
        <end position="290"/>
    </location>
</feature>
<evidence type="ECO:0000256" key="8">
    <source>
        <dbReference type="SAM" id="Phobius"/>
    </source>
</evidence>
<feature type="transmembrane region" description="Helical" evidence="8">
    <location>
        <begin position="114"/>
        <end position="133"/>
    </location>
</feature>
<comment type="subcellular location">
    <subcellularLocation>
        <location evidence="1">Cell membrane</location>
        <topology evidence="1">Multi-pass membrane protein</topology>
    </subcellularLocation>
</comment>
<accession>A0AAD5SUG2</accession>
<feature type="transmembrane region" description="Helical" evidence="8">
    <location>
        <begin position="83"/>
        <end position="102"/>
    </location>
</feature>
<organism evidence="10 11">
    <name type="scientific">Physocladia obscura</name>
    <dbReference type="NCBI Taxonomy" id="109957"/>
    <lineage>
        <taxon>Eukaryota</taxon>
        <taxon>Fungi</taxon>
        <taxon>Fungi incertae sedis</taxon>
        <taxon>Chytridiomycota</taxon>
        <taxon>Chytridiomycota incertae sedis</taxon>
        <taxon>Chytridiomycetes</taxon>
        <taxon>Chytridiales</taxon>
        <taxon>Chytriomycetaceae</taxon>
        <taxon>Physocladia</taxon>
    </lineage>
</organism>
<dbReference type="InterPro" id="IPR011701">
    <property type="entry name" value="MFS"/>
</dbReference>
<dbReference type="GO" id="GO:0022857">
    <property type="term" value="F:transmembrane transporter activity"/>
    <property type="evidence" value="ECO:0007669"/>
    <property type="project" value="InterPro"/>
</dbReference>
<reference evidence="10" key="1">
    <citation type="submission" date="2020-05" db="EMBL/GenBank/DDBJ databases">
        <title>Phylogenomic resolution of chytrid fungi.</title>
        <authorList>
            <person name="Stajich J.E."/>
            <person name="Amses K."/>
            <person name="Simmons R."/>
            <person name="Seto K."/>
            <person name="Myers J."/>
            <person name="Bonds A."/>
            <person name="Quandt C.A."/>
            <person name="Barry K."/>
            <person name="Liu P."/>
            <person name="Grigoriev I."/>
            <person name="Longcore J.E."/>
            <person name="James T.Y."/>
        </authorList>
    </citation>
    <scope>NUCLEOTIDE SEQUENCE</scope>
    <source>
        <strain evidence="10">JEL0513</strain>
    </source>
</reference>
<feature type="transmembrane region" description="Helical" evidence="8">
    <location>
        <begin position="302"/>
        <end position="324"/>
    </location>
</feature>
<dbReference type="PANTHER" id="PTHR23501:SF197">
    <property type="entry name" value="COMD"/>
    <property type="match status" value="1"/>
</dbReference>
<dbReference type="Gene3D" id="1.20.1720.10">
    <property type="entry name" value="Multidrug resistance protein D"/>
    <property type="match status" value="1"/>
</dbReference>
<evidence type="ECO:0000256" key="1">
    <source>
        <dbReference type="ARBA" id="ARBA00004651"/>
    </source>
</evidence>
<evidence type="ECO:0000256" key="5">
    <source>
        <dbReference type="ARBA" id="ARBA00022989"/>
    </source>
</evidence>
<evidence type="ECO:0000259" key="9">
    <source>
        <dbReference type="PROSITE" id="PS50850"/>
    </source>
</evidence>
<keyword evidence="3" id="KW-1003">Cell membrane</keyword>
<dbReference type="PROSITE" id="PS50850">
    <property type="entry name" value="MFS"/>
    <property type="match status" value="1"/>
</dbReference>
<keyword evidence="5 8" id="KW-1133">Transmembrane helix</keyword>
<dbReference type="AlphaFoldDB" id="A0AAD5SUG2"/>
<dbReference type="InterPro" id="IPR036259">
    <property type="entry name" value="MFS_trans_sf"/>
</dbReference>
<keyword evidence="2" id="KW-0813">Transport</keyword>
<feature type="transmembrane region" description="Helical" evidence="8">
    <location>
        <begin position="199"/>
        <end position="226"/>
    </location>
</feature>
<feature type="transmembrane region" description="Helical" evidence="8">
    <location>
        <begin position="344"/>
        <end position="366"/>
    </location>
</feature>
<comment type="caution">
    <text evidence="10">The sequence shown here is derived from an EMBL/GenBank/DDBJ whole genome shotgun (WGS) entry which is preliminary data.</text>
</comment>